<feature type="domain" description="Ig-like" evidence="4">
    <location>
        <begin position="1"/>
        <end position="82"/>
    </location>
</feature>
<dbReference type="PANTHER" id="PTHR10075:SF14">
    <property type="entry name" value="CELL ADHESION MOLECULE DSCAM2-RELATED"/>
    <property type="match status" value="1"/>
</dbReference>
<name>A0A336KYG7_CULSO</name>
<dbReference type="SMART" id="SM00408">
    <property type="entry name" value="IGc2"/>
    <property type="match status" value="1"/>
</dbReference>
<dbReference type="InterPro" id="IPR007110">
    <property type="entry name" value="Ig-like_dom"/>
</dbReference>
<dbReference type="InterPro" id="IPR013098">
    <property type="entry name" value="Ig_I-set"/>
</dbReference>
<dbReference type="VEuPathDB" id="VectorBase:CSON001493"/>
<dbReference type="Gene3D" id="2.60.40.10">
    <property type="entry name" value="Immunoglobulins"/>
    <property type="match status" value="1"/>
</dbReference>
<keyword evidence="2" id="KW-1015">Disulfide bond</keyword>
<dbReference type="InterPro" id="IPR036179">
    <property type="entry name" value="Ig-like_dom_sf"/>
</dbReference>
<evidence type="ECO:0000313" key="6">
    <source>
        <dbReference type="EMBL" id="SSX29596.1"/>
    </source>
</evidence>
<dbReference type="EMBL" id="UFQT01001236">
    <property type="protein sequence ID" value="SSX29596.1"/>
    <property type="molecule type" value="Genomic_DNA"/>
</dbReference>
<evidence type="ECO:0000313" key="5">
    <source>
        <dbReference type="EMBL" id="SSX09873.1"/>
    </source>
</evidence>
<protein>
    <submittedName>
        <fullName evidence="5">CSON001493 protein</fullName>
    </submittedName>
</protein>
<evidence type="ECO:0000256" key="3">
    <source>
        <dbReference type="ARBA" id="ARBA00023319"/>
    </source>
</evidence>
<proteinExistence type="predicted"/>
<evidence type="ECO:0000256" key="1">
    <source>
        <dbReference type="ARBA" id="ARBA00022737"/>
    </source>
</evidence>
<dbReference type="GO" id="GO:0070593">
    <property type="term" value="P:dendrite self-avoidance"/>
    <property type="evidence" value="ECO:0007669"/>
    <property type="project" value="TreeGrafter"/>
</dbReference>
<organism evidence="5">
    <name type="scientific">Culicoides sonorensis</name>
    <name type="common">Biting midge</name>
    <dbReference type="NCBI Taxonomy" id="179676"/>
    <lineage>
        <taxon>Eukaryota</taxon>
        <taxon>Metazoa</taxon>
        <taxon>Ecdysozoa</taxon>
        <taxon>Arthropoda</taxon>
        <taxon>Hexapoda</taxon>
        <taxon>Insecta</taxon>
        <taxon>Pterygota</taxon>
        <taxon>Neoptera</taxon>
        <taxon>Endopterygota</taxon>
        <taxon>Diptera</taxon>
        <taxon>Nematocera</taxon>
        <taxon>Chironomoidea</taxon>
        <taxon>Ceratopogonidae</taxon>
        <taxon>Ceratopogoninae</taxon>
        <taxon>Culicoides</taxon>
        <taxon>Monoculicoides</taxon>
    </lineage>
</organism>
<dbReference type="PROSITE" id="PS50835">
    <property type="entry name" value="IG_LIKE"/>
    <property type="match status" value="1"/>
</dbReference>
<dbReference type="GO" id="GO:0005886">
    <property type="term" value="C:plasma membrane"/>
    <property type="evidence" value="ECO:0007669"/>
    <property type="project" value="TreeGrafter"/>
</dbReference>
<dbReference type="AlphaFoldDB" id="A0A336KYG7"/>
<dbReference type="OMA" id="WCEAKND"/>
<dbReference type="PANTHER" id="PTHR10075">
    <property type="entry name" value="BASIGIN RELATED"/>
    <property type="match status" value="1"/>
</dbReference>
<dbReference type="GO" id="GO:0007411">
    <property type="term" value="P:axon guidance"/>
    <property type="evidence" value="ECO:0007669"/>
    <property type="project" value="TreeGrafter"/>
</dbReference>
<evidence type="ECO:0000256" key="2">
    <source>
        <dbReference type="ARBA" id="ARBA00023157"/>
    </source>
</evidence>
<keyword evidence="1" id="KW-0677">Repeat</keyword>
<dbReference type="GO" id="GO:0030424">
    <property type="term" value="C:axon"/>
    <property type="evidence" value="ECO:0007669"/>
    <property type="project" value="TreeGrafter"/>
</dbReference>
<reference evidence="6" key="2">
    <citation type="submission" date="2018-07" db="EMBL/GenBank/DDBJ databases">
        <authorList>
            <person name="Quirk P.G."/>
            <person name="Krulwich T.A."/>
        </authorList>
    </citation>
    <scope>NUCLEOTIDE SEQUENCE</scope>
</reference>
<gene>
    <name evidence="5" type="primary">CSON001493</name>
</gene>
<sequence length="87" mass="9819">MVKRMEPTTLNCQTVGSPTPEITWYKDGEPLEMDYSHKMMLPGGELFFLKVVHSKRESDAGVYWCEAKNDFGIARSHNATLTVAVLI</sequence>
<dbReference type="GO" id="GO:0098632">
    <property type="term" value="F:cell-cell adhesion mediator activity"/>
    <property type="evidence" value="ECO:0007669"/>
    <property type="project" value="TreeGrafter"/>
</dbReference>
<dbReference type="FunFam" id="2.60.40.10:FF:000189">
    <property type="entry name" value="Neogenin isoform 3"/>
    <property type="match status" value="1"/>
</dbReference>
<dbReference type="EMBL" id="UFQS01001236">
    <property type="protein sequence ID" value="SSX09873.1"/>
    <property type="molecule type" value="Genomic_DNA"/>
</dbReference>
<accession>A0A336KYG7</accession>
<reference evidence="5" key="1">
    <citation type="submission" date="2018-04" db="EMBL/GenBank/DDBJ databases">
        <authorList>
            <person name="Go L.Y."/>
            <person name="Mitchell J.A."/>
        </authorList>
    </citation>
    <scope>NUCLEOTIDE SEQUENCE</scope>
    <source>
        <tissue evidence="5">Whole organism</tissue>
    </source>
</reference>
<dbReference type="Pfam" id="PF07679">
    <property type="entry name" value="I-set"/>
    <property type="match status" value="1"/>
</dbReference>
<evidence type="ECO:0000259" key="4">
    <source>
        <dbReference type="PROSITE" id="PS50835"/>
    </source>
</evidence>
<dbReference type="GO" id="GO:0007156">
    <property type="term" value="P:homophilic cell adhesion via plasma membrane adhesion molecules"/>
    <property type="evidence" value="ECO:0007669"/>
    <property type="project" value="TreeGrafter"/>
</dbReference>
<keyword evidence="3" id="KW-0393">Immunoglobulin domain</keyword>
<dbReference type="InterPro" id="IPR013783">
    <property type="entry name" value="Ig-like_fold"/>
</dbReference>
<dbReference type="InterPro" id="IPR003598">
    <property type="entry name" value="Ig_sub2"/>
</dbReference>
<dbReference type="SUPFAM" id="SSF48726">
    <property type="entry name" value="Immunoglobulin"/>
    <property type="match status" value="1"/>
</dbReference>